<gene>
    <name evidence="2" type="ORF">NPIL_555091</name>
</gene>
<feature type="signal peptide" evidence="1">
    <location>
        <begin position="1"/>
        <end position="17"/>
    </location>
</feature>
<organism evidence="2 3">
    <name type="scientific">Nephila pilipes</name>
    <name type="common">Giant wood spider</name>
    <name type="synonym">Nephila maculata</name>
    <dbReference type="NCBI Taxonomy" id="299642"/>
    <lineage>
        <taxon>Eukaryota</taxon>
        <taxon>Metazoa</taxon>
        <taxon>Ecdysozoa</taxon>
        <taxon>Arthropoda</taxon>
        <taxon>Chelicerata</taxon>
        <taxon>Arachnida</taxon>
        <taxon>Araneae</taxon>
        <taxon>Araneomorphae</taxon>
        <taxon>Entelegynae</taxon>
        <taxon>Araneoidea</taxon>
        <taxon>Nephilidae</taxon>
        <taxon>Nephila</taxon>
    </lineage>
</organism>
<dbReference type="Proteomes" id="UP000887013">
    <property type="component" value="Unassembled WGS sequence"/>
</dbReference>
<sequence>MSGLWFFLSHVTEMVLIFRSSWLLCVSEVERSDVRMISEPMSEASLPQMTLYRISQSGKFTVDLINFNPDTKVWYSRMAMLLLFHLNKGQWMPNSKQVLREKELPREE</sequence>
<proteinExistence type="predicted"/>
<evidence type="ECO:0000313" key="3">
    <source>
        <dbReference type="Proteomes" id="UP000887013"/>
    </source>
</evidence>
<protein>
    <submittedName>
        <fullName evidence="2">Uncharacterized protein</fullName>
    </submittedName>
</protein>
<dbReference type="AlphaFoldDB" id="A0A8X6QUW6"/>
<feature type="chain" id="PRO_5036459768" evidence="1">
    <location>
        <begin position="18"/>
        <end position="108"/>
    </location>
</feature>
<keyword evidence="3" id="KW-1185">Reference proteome</keyword>
<accession>A0A8X6QUW6</accession>
<evidence type="ECO:0000313" key="2">
    <source>
        <dbReference type="EMBL" id="GFU32248.1"/>
    </source>
</evidence>
<keyword evidence="1" id="KW-0732">Signal</keyword>
<reference evidence="2" key="1">
    <citation type="submission" date="2020-08" db="EMBL/GenBank/DDBJ databases">
        <title>Multicomponent nature underlies the extraordinary mechanical properties of spider dragline silk.</title>
        <authorList>
            <person name="Kono N."/>
            <person name="Nakamura H."/>
            <person name="Mori M."/>
            <person name="Yoshida Y."/>
            <person name="Ohtoshi R."/>
            <person name="Malay A.D."/>
            <person name="Moran D.A.P."/>
            <person name="Tomita M."/>
            <person name="Numata K."/>
            <person name="Arakawa K."/>
        </authorList>
    </citation>
    <scope>NUCLEOTIDE SEQUENCE</scope>
</reference>
<name>A0A8X6QUW6_NEPPI</name>
<comment type="caution">
    <text evidence="2">The sequence shown here is derived from an EMBL/GenBank/DDBJ whole genome shotgun (WGS) entry which is preliminary data.</text>
</comment>
<dbReference type="EMBL" id="BMAW01033867">
    <property type="protein sequence ID" value="GFU32248.1"/>
    <property type="molecule type" value="Genomic_DNA"/>
</dbReference>
<evidence type="ECO:0000256" key="1">
    <source>
        <dbReference type="SAM" id="SignalP"/>
    </source>
</evidence>